<gene>
    <name evidence="2" type="ORF">BGTH12_LOCUS6994</name>
</gene>
<protein>
    <submittedName>
        <fullName evidence="2">BgTH12-01126</fullName>
    </submittedName>
</protein>
<dbReference type="AlphaFoldDB" id="A0A9W4D7P6"/>
<dbReference type="Proteomes" id="UP000683417">
    <property type="component" value="Unassembled WGS sequence"/>
</dbReference>
<evidence type="ECO:0000313" key="2">
    <source>
        <dbReference type="EMBL" id="CAD6505636.1"/>
    </source>
</evidence>
<evidence type="ECO:0000313" key="3">
    <source>
        <dbReference type="Proteomes" id="UP000683417"/>
    </source>
</evidence>
<organism evidence="2 3">
    <name type="scientific">Blumeria graminis f. sp. triticale</name>
    <dbReference type="NCBI Taxonomy" id="1689686"/>
    <lineage>
        <taxon>Eukaryota</taxon>
        <taxon>Fungi</taxon>
        <taxon>Dikarya</taxon>
        <taxon>Ascomycota</taxon>
        <taxon>Pezizomycotina</taxon>
        <taxon>Leotiomycetes</taxon>
        <taxon>Erysiphales</taxon>
        <taxon>Erysiphaceae</taxon>
        <taxon>Blumeria</taxon>
    </lineage>
</organism>
<accession>A0A9W4D7P6</accession>
<dbReference type="Pfam" id="PF13966">
    <property type="entry name" value="zf-RVT"/>
    <property type="match status" value="1"/>
</dbReference>
<name>A0A9W4D7P6_BLUGR</name>
<proteinExistence type="predicted"/>
<dbReference type="InterPro" id="IPR026960">
    <property type="entry name" value="RVT-Znf"/>
</dbReference>
<sequence>MKYTVIPRGMLQKIESVYWEMVWDGKKTGLIRRHEAITSNLKGGLGCRDFKSIMDAAAIKTIARARSESAPPWAILGSYMLKNTQVRTLSVRQNWYTDPWLQDVAARPPKPPDSLLNILNTWRGFIKQALRGTGPMCFGVPNTRTDYNSIKFWYHPQIKSGQGVGARRFASKAWTQISETNANTMGDLENILLRNQNWSNREWKNIKKTIENLLDDIPQAWINARNSTGSEHTNTAGQILLNMAKPTLVGSFAMCYSACKRNNGGNAPARSALLMETLQEARKITGCLTSEKQLWAALWNTSLTPKTCDFIWRLLHNLIRVGEDLGWLPEEKKSCPYCRSRLNISHILLHCPGCIPVWTCIGNIGTKLGQEFTVHPKSIAQLIALIYASPGDTPNAKGRGQLLTSLVIWSLWKNHLRWSIDGHLDAITPENTIGLAIKQLTSCFHRDRVISMTYRYTGHKMTATKFRHYWGIEPWKVSTFHRPWFIPD</sequence>
<feature type="domain" description="Reverse transcriptase zinc-binding" evidence="1">
    <location>
        <begin position="291"/>
        <end position="358"/>
    </location>
</feature>
<comment type="caution">
    <text evidence="2">The sequence shown here is derived from an EMBL/GenBank/DDBJ whole genome shotgun (WGS) entry which is preliminary data.</text>
</comment>
<evidence type="ECO:0000259" key="1">
    <source>
        <dbReference type="Pfam" id="PF13966"/>
    </source>
</evidence>
<dbReference type="EMBL" id="CAJHIT010000009">
    <property type="protein sequence ID" value="CAD6505636.1"/>
    <property type="molecule type" value="Genomic_DNA"/>
</dbReference>
<reference evidence="2" key="1">
    <citation type="submission" date="2020-10" db="EMBL/GenBank/DDBJ databases">
        <authorList>
            <person name="Muller C M."/>
        </authorList>
    </citation>
    <scope>NUCLEOTIDE SEQUENCE</scope>
    <source>
        <strain evidence="2">THUN-12</strain>
    </source>
</reference>